<accession>A0ABQ7V902</accession>
<name>A0ABQ7V902_SOLTU</name>
<gene>
    <name evidence="1" type="ORF">KY290_016635</name>
</gene>
<reference evidence="1 2" key="1">
    <citation type="journal article" date="2021" name="bioRxiv">
        <title>Chromosome-scale and haplotype-resolved genome assembly of a tetraploid potato cultivar.</title>
        <authorList>
            <person name="Sun H."/>
            <person name="Jiao W.-B."/>
            <person name="Krause K."/>
            <person name="Campoy J.A."/>
            <person name="Goel M."/>
            <person name="Folz-Donahue K."/>
            <person name="Kukat C."/>
            <person name="Huettel B."/>
            <person name="Schneeberger K."/>
        </authorList>
    </citation>
    <scope>NUCLEOTIDE SEQUENCE [LARGE SCALE GENOMIC DNA]</scope>
    <source>
        <strain evidence="1">SolTubOtavaFocal</strain>
        <tissue evidence="1">Leaves</tissue>
    </source>
</reference>
<dbReference type="Proteomes" id="UP000826656">
    <property type="component" value="Unassembled WGS sequence"/>
</dbReference>
<keyword evidence="2" id="KW-1185">Reference proteome</keyword>
<organism evidence="1 2">
    <name type="scientific">Solanum tuberosum</name>
    <name type="common">Potato</name>
    <dbReference type="NCBI Taxonomy" id="4113"/>
    <lineage>
        <taxon>Eukaryota</taxon>
        <taxon>Viridiplantae</taxon>
        <taxon>Streptophyta</taxon>
        <taxon>Embryophyta</taxon>
        <taxon>Tracheophyta</taxon>
        <taxon>Spermatophyta</taxon>
        <taxon>Magnoliopsida</taxon>
        <taxon>eudicotyledons</taxon>
        <taxon>Gunneridae</taxon>
        <taxon>Pentapetalae</taxon>
        <taxon>asterids</taxon>
        <taxon>lamiids</taxon>
        <taxon>Solanales</taxon>
        <taxon>Solanaceae</taxon>
        <taxon>Solanoideae</taxon>
        <taxon>Solaneae</taxon>
        <taxon>Solanum</taxon>
    </lineage>
</organism>
<evidence type="ECO:0000313" key="1">
    <source>
        <dbReference type="EMBL" id="KAH0760562.1"/>
    </source>
</evidence>
<evidence type="ECO:0000313" key="2">
    <source>
        <dbReference type="Proteomes" id="UP000826656"/>
    </source>
</evidence>
<proteinExistence type="predicted"/>
<protein>
    <submittedName>
        <fullName evidence="1">Uncharacterized protein</fullName>
    </submittedName>
</protein>
<dbReference type="EMBL" id="JAIVGD010000013">
    <property type="protein sequence ID" value="KAH0760562.1"/>
    <property type="molecule type" value="Genomic_DNA"/>
</dbReference>
<sequence>MAGANEDILSFIRLEEKEPAFYARLIEFGWVPLTEAPPAAYVDWVREFYAILPTVRWDDPHPIIRIWGLTSL</sequence>
<comment type="caution">
    <text evidence="1">The sequence shown here is derived from an EMBL/GenBank/DDBJ whole genome shotgun (WGS) entry which is preliminary data.</text>
</comment>